<evidence type="ECO:0000256" key="4">
    <source>
        <dbReference type="ARBA" id="ARBA00022969"/>
    </source>
</evidence>
<evidence type="ECO:0008006" key="9">
    <source>
        <dbReference type="Google" id="ProtNLM"/>
    </source>
</evidence>
<comment type="caution">
    <text evidence="7">The sequence shown here is derived from an EMBL/GenBank/DDBJ whole genome shotgun (WGS) entry which is preliminary data.</text>
</comment>
<keyword evidence="3" id="KW-0132">Cell division</keyword>
<organism evidence="7 8">
    <name type="scientific">Streptomyces viridochromogenes</name>
    <dbReference type="NCBI Taxonomy" id="1938"/>
    <lineage>
        <taxon>Bacteria</taxon>
        <taxon>Bacillati</taxon>
        <taxon>Actinomycetota</taxon>
        <taxon>Actinomycetes</taxon>
        <taxon>Kitasatosporales</taxon>
        <taxon>Streptomycetaceae</taxon>
        <taxon>Streptomyces</taxon>
    </lineage>
</organism>
<protein>
    <recommendedName>
        <fullName evidence="9">Sporulation and cell division protein SsgA</fullName>
    </recommendedName>
</protein>
<dbReference type="GO" id="GO:0000917">
    <property type="term" value="P:division septum assembly"/>
    <property type="evidence" value="ECO:0007669"/>
    <property type="project" value="UniProtKB-KW"/>
</dbReference>
<keyword evidence="5" id="KW-0717">Septation</keyword>
<keyword evidence="6" id="KW-0131">Cell cycle</keyword>
<evidence type="ECO:0000313" key="7">
    <source>
        <dbReference type="EMBL" id="KOG36379.1"/>
    </source>
</evidence>
<gene>
    <name evidence="7" type="ORF">ADK34_01890</name>
</gene>
<dbReference type="RefSeq" id="WP_033211486.1">
    <property type="nucleotide sequence ID" value="NZ_LGUP01000005.1"/>
</dbReference>
<evidence type="ECO:0000256" key="3">
    <source>
        <dbReference type="ARBA" id="ARBA00022618"/>
    </source>
</evidence>
<dbReference type="InterPro" id="IPR038658">
    <property type="entry name" value="SsgB_sf"/>
</dbReference>
<dbReference type="GO" id="GO:0030428">
    <property type="term" value="C:cell septum"/>
    <property type="evidence" value="ECO:0007669"/>
    <property type="project" value="UniProtKB-SubCell"/>
</dbReference>
<reference evidence="7 8" key="1">
    <citation type="submission" date="2015-06" db="EMBL/GenBank/DDBJ databases">
        <authorList>
            <person name="Hoefler B.C."/>
            <person name="Straight P.D."/>
        </authorList>
    </citation>
    <scope>NUCLEOTIDE SEQUENCE [LARGE SCALE GENOMIC DNA]</scope>
    <source>
        <strain evidence="7 8">NRRL 3427</strain>
    </source>
</reference>
<dbReference type="Gene3D" id="2.30.31.20">
    <property type="entry name" value="Sporulation-specific cell division protein SsgB"/>
    <property type="match status" value="1"/>
</dbReference>
<proteinExistence type="inferred from homology"/>
<keyword evidence="4" id="KW-0749">Sporulation</keyword>
<dbReference type="PATRIC" id="fig|1938.6.peg.400"/>
<evidence type="ECO:0000256" key="2">
    <source>
        <dbReference type="ARBA" id="ARBA00009323"/>
    </source>
</evidence>
<dbReference type="OrthoDB" id="4186410at2"/>
<dbReference type="GO" id="GO:0030435">
    <property type="term" value="P:sporulation resulting in formation of a cellular spore"/>
    <property type="evidence" value="ECO:0007669"/>
    <property type="project" value="UniProtKB-KW"/>
</dbReference>
<dbReference type="AlphaFoldDB" id="A0A0L8LE53"/>
<dbReference type="Proteomes" id="UP000037023">
    <property type="component" value="Unassembled WGS sequence"/>
</dbReference>
<evidence type="ECO:0000256" key="5">
    <source>
        <dbReference type="ARBA" id="ARBA00023210"/>
    </source>
</evidence>
<accession>A0A0L8LE53</accession>
<evidence type="ECO:0000256" key="1">
    <source>
        <dbReference type="ARBA" id="ARBA00004431"/>
    </source>
</evidence>
<evidence type="ECO:0000256" key="6">
    <source>
        <dbReference type="ARBA" id="ARBA00023306"/>
    </source>
</evidence>
<comment type="similarity">
    <text evidence="2">Belongs to the SsgA family.</text>
</comment>
<sequence length="141" mass="15599">MPQHPVAPLPAPRVLTRPMAMELLTPDVAVRIDTTVGYDSRDPHALSIAFHLLGEDTVVWRVDREMILTGSLQPAGDGEVRLRPAPDGGLLLRLGRAGQRAVVRCEQEALGRFVRDTFVLVPQGTEERHIDWGPLLASLRR</sequence>
<comment type="subcellular location">
    <subcellularLocation>
        <location evidence="1">Cell septum</location>
    </subcellularLocation>
</comment>
<dbReference type="Pfam" id="PF04686">
    <property type="entry name" value="SsgA"/>
    <property type="match status" value="1"/>
</dbReference>
<name>A0A0L8LE53_STRVR</name>
<evidence type="ECO:0000313" key="8">
    <source>
        <dbReference type="Proteomes" id="UP000037023"/>
    </source>
</evidence>
<dbReference type="EMBL" id="LGUP01000005">
    <property type="protein sequence ID" value="KOG36379.1"/>
    <property type="molecule type" value="Genomic_DNA"/>
</dbReference>
<dbReference type="InterPro" id="IPR006776">
    <property type="entry name" value="SsgB"/>
</dbReference>